<protein>
    <submittedName>
        <fullName evidence="2">Uncharacterized protein</fullName>
    </submittedName>
</protein>
<evidence type="ECO:0000256" key="1">
    <source>
        <dbReference type="SAM" id="MobiDB-lite"/>
    </source>
</evidence>
<proteinExistence type="predicted"/>
<sequence>LHLSQAKMSYYDLCPPKNQHGPVPAQDQRGRAPAHRRELQRAVRPPVPRLLCLHPATVRGGHLPRPHPQLLPPAGRGGLLRSTGLWRLPGAGRPLRRRRHPGLGGPLHLWQSLRCSRLQPLRLAPLQQEALGHLRALL</sequence>
<evidence type="ECO:0000313" key="3">
    <source>
        <dbReference type="Proteomes" id="UP000276834"/>
    </source>
</evidence>
<accession>A0A3L8Q696</accession>
<dbReference type="EMBL" id="QUSF01005065">
    <property type="protein sequence ID" value="RLV62847.1"/>
    <property type="molecule type" value="Genomic_DNA"/>
</dbReference>
<feature type="non-terminal residue" evidence="2">
    <location>
        <position position="138"/>
    </location>
</feature>
<comment type="caution">
    <text evidence="2">The sequence shown here is derived from an EMBL/GenBank/DDBJ whole genome shotgun (WGS) entry which is preliminary data.</text>
</comment>
<evidence type="ECO:0000313" key="2">
    <source>
        <dbReference type="EMBL" id="RLV62847.1"/>
    </source>
</evidence>
<feature type="non-terminal residue" evidence="2">
    <location>
        <position position="1"/>
    </location>
</feature>
<dbReference type="AlphaFoldDB" id="A0A3L8Q696"/>
<reference evidence="2 3" key="1">
    <citation type="journal article" date="2018" name="Proc. R. Soc. B">
        <title>A non-coding region near Follistatin controls head colour polymorphism in the Gouldian finch.</title>
        <authorList>
            <person name="Toomey M.B."/>
            <person name="Marques C.I."/>
            <person name="Andrade P."/>
            <person name="Araujo P.M."/>
            <person name="Sabatino S."/>
            <person name="Gazda M.A."/>
            <person name="Afonso S."/>
            <person name="Lopes R.J."/>
            <person name="Corbo J.C."/>
            <person name="Carneiro M."/>
        </authorList>
    </citation>
    <scope>NUCLEOTIDE SEQUENCE [LARGE SCALE GENOMIC DNA]</scope>
    <source>
        <strain evidence="2">Red01</strain>
        <tissue evidence="2">Muscle</tissue>
    </source>
</reference>
<name>A0A3L8Q696_CHLGU</name>
<organism evidence="2 3">
    <name type="scientific">Chloebia gouldiae</name>
    <name type="common">Gouldian finch</name>
    <name type="synonym">Erythrura gouldiae</name>
    <dbReference type="NCBI Taxonomy" id="44316"/>
    <lineage>
        <taxon>Eukaryota</taxon>
        <taxon>Metazoa</taxon>
        <taxon>Chordata</taxon>
        <taxon>Craniata</taxon>
        <taxon>Vertebrata</taxon>
        <taxon>Euteleostomi</taxon>
        <taxon>Archelosauria</taxon>
        <taxon>Archosauria</taxon>
        <taxon>Dinosauria</taxon>
        <taxon>Saurischia</taxon>
        <taxon>Theropoda</taxon>
        <taxon>Coelurosauria</taxon>
        <taxon>Aves</taxon>
        <taxon>Neognathae</taxon>
        <taxon>Neoaves</taxon>
        <taxon>Telluraves</taxon>
        <taxon>Australaves</taxon>
        <taxon>Passeriformes</taxon>
        <taxon>Passeroidea</taxon>
        <taxon>Passeridae</taxon>
        <taxon>Chloebia</taxon>
    </lineage>
</organism>
<keyword evidence="3" id="KW-1185">Reference proteome</keyword>
<dbReference type="Proteomes" id="UP000276834">
    <property type="component" value="Unassembled WGS sequence"/>
</dbReference>
<gene>
    <name evidence="2" type="ORF">DV515_00018883</name>
</gene>
<feature type="region of interest" description="Disordered" evidence="1">
    <location>
        <begin position="13"/>
        <end position="41"/>
    </location>
</feature>